<dbReference type="Proteomes" id="UP000000493">
    <property type="component" value="Chromosome"/>
</dbReference>
<sequence length="206" mass="24852">MRKFARTESPEVLTKVIGEKKVPRWQSYGERYAQNRENNPSFEFQWPQIEGKKLNQHLLPDLMAMTDDHCSYCDDYPLKRGDDTIDHFHPKTHSAFYTEVCKWENLYISCKHCQDSKGSQFEEQLLRPDEIEFHFNRYFIYDYIEHTISPNPLASIDEQYQAKRTIEVFDLKHKSLCIRRRHAFQRYNSDANPVLSDYNFRFMFDE</sequence>
<dbReference type="Gene3D" id="1.10.30.50">
    <property type="match status" value="1"/>
</dbReference>
<accession>A0A7U4E8P7</accession>
<reference evidence="2" key="1">
    <citation type="submission" date="2011-06" db="EMBL/GenBank/DDBJ databases">
        <title>The complete genome of chromosome of Runella slithyformis DSM 19594.</title>
        <authorList>
            <consortium name="US DOE Joint Genome Institute (JGI-PGF)"/>
            <person name="Lucas S."/>
            <person name="Han J."/>
            <person name="Lapidus A."/>
            <person name="Bruce D."/>
            <person name="Goodwin L."/>
            <person name="Pitluck S."/>
            <person name="Peters L."/>
            <person name="Kyrpides N."/>
            <person name="Mavromatis K."/>
            <person name="Ivanova N."/>
            <person name="Ovchinnikova G."/>
            <person name="Zhang X."/>
            <person name="Misra M."/>
            <person name="Detter J.C."/>
            <person name="Tapia R."/>
            <person name="Han C."/>
            <person name="Land M."/>
            <person name="Hauser L."/>
            <person name="Markowitz V."/>
            <person name="Cheng J.-F."/>
            <person name="Hugenholtz P."/>
            <person name="Woyke T."/>
            <person name="Wu D."/>
            <person name="Tindall B."/>
            <person name="Faehrich R."/>
            <person name="Brambilla E."/>
            <person name="Klenk H.-P."/>
            <person name="Eisen J.A."/>
        </authorList>
    </citation>
    <scope>NUCLEOTIDE SEQUENCE [LARGE SCALE GENOMIC DNA]</scope>
    <source>
        <strain evidence="2">ATCC 29530 / DSM 19594 / LMG 11500 / NCIMB 11436 / LSU 4</strain>
    </source>
</reference>
<reference evidence="1 2" key="2">
    <citation type="journal article" date="2012" name="Stand. Genomic Sci.">
        <title>Complete genome sequence of the aquatic bacterium Runella slithyformis type strain (LSU 4(T)).</title>
        <authorList>
            <person name="Copeland A."/>
            <person name="Zhang X."/>
            <person name="Misra M."/>
            <person name="Lapidus A."/>
            <person name="Nolan M."/>
            <person name="Lucas S."/>
            <person name="Deshpande S."/>
            <person name="Cheng J.F."/>
            <person name="Tapia R."/>
            <person name="Goodwin L.A."/>
            <person name="Pitluck S."/>
            <person name="Liolios K."/>
            <person name="Pagani I."/>
            <person name="Ivanova N."/>
            <person name="Mikhailova N."/>
            <person name="Pati A."/>
            <person name="Chen A."/>
            <person name="Palaniappan K."/>
            <person name="Land M."/>
            <person name="Hauser L."/>
            <person name="Pan C."/>
            <person name="Jeffries C.D."/>
            <person name="Detter J.C."/>
            <person name="Brambilla E.M."/>
            <person name="Rohde M."/>
            <person name="Djao O.D."/>
            <person name="Goker M."/>
            <person name="Sikorski J."/>
            <person name="Tindall B.J."/>
            <person name="Woyke T."/>
            <person name="Bristow J."/>
            <person name="Eisen J.A."/>
            <person name="Markowitz V."/>
            <person name="Hugenholtz P."/>
            <person name="Kyrpides N.C."/>
            <person name="Klenk H.P."/>
            <person name="Mavromatis K."/>
        </authorList>
    </citation>
    <scope>NUCLEOTIDE SEQUENCE [LARGE SCALE GENOMIC DNA]</scope>
    <source>
        <strain evidence="2">ATCC 29530 / DSM 19594 / LMG 11500 / NCIMB 11436 / LSU 4</strain>
    </source>
</reference>
<dbReference type="RefSeq" id="WP_013931199.1">
    <property type="nucleotide sequence ID" value="NC_015703.1"/>
</dbReference>
<gene>
    <name evidence="1" type="ordered locus">Runsl_5644</name>
</gene>
<proteinExistence type="predicted"/>
<evidence type="ECO:0000313" key="1">
    <source>
        <dbReference type="EMBL" id="AEI51933.1"/>
    </source>
</evidence>
<dbReference type="CDD" id="cd00085">
    <property type="entry name" value="HNHc"/>
    <property type="match status" value="1"/>
</dbReference>
<keyword evidence="2" id="KW-1185">Reference proteome</keyword>
<evidence type="ECO:0000313" key="2">
    <source>
        <dbReference type="Proteomes" id="UP000000493"/>
    </source>
</evidence>
<protein>
    <recommendedName>
        <fullName evidence="3">TIGR02646 family protein</fullName>
    </recommendedName>
</protein>
<dbReference type="AlphaFoldDB" id="A0A7U4E8P7"/>
<dbReference type="InterPro" id="IPR003615">
    <property type="entry name" value="HNH_nuc"/>
</dbReference>
<name>A0A7U4E8P7_RUNSL</name>
<organism evidence="1 2">
    <name type="scientific">Runella slithyformis (strain ATCC 29530 / DSM 19594 / LMG 11500 / NCIMB 11436 / LSU 4)</name>
    <dbReference type="NCBI Taxonomy" id="761193"/>
    <lineage>
        <taxon>Bacteria</taxon>
        <taxon>Pseudomonadati</taxon>
        <taxon>Bacteroidota</taxon>
        <taxon>Cytophagia</taxon>
        <taxon>Cytophagales</taxon>
        <taxon>Spirosomataceae</taxon>
        <taxon>Runella</taxon>
    </lineage>
</organism>
<evidence type="ECO:0008006" key="3">
    <source>
        <dbReference type="Google" id="ProtNLM"/>
    </source>
</evidence>
<dbReference type="KEGG" id="rsi:Runsl_5644"/>
<dbReference type="EMBL" id="CP002859">
    <property type="protein sequence ID" value="AEI51933.1"/>
    <property type="molecule type" value="Genomic_DNA"/>
</dbReference>